<gene>
    <name evidence="2" type="ORF">LLUT_LOCUS29785</name>
</gene>
<proteinExistence type="predicted"/>
<evidence type="ECO:0000313" key="2">
    <source>
        <dbReference type="EMBL" id="CAL0328725.1"/>
    </source>
</evidence>
<evidence type="ECO:0000313" key="3">
    <source>
        <dbReference type="Proteomes" id="UP001497480"/>
    </source>
</evidence>
<protein>
    <submittedName>
        <fullName evidence="2">Uncharacterized protein</fullName>
    </submittedName>
</protein>
<accession>A0AAV1Y4M2</accession>
<feature type="compositionally biased region" description="Low complexity" evidence="1">
    <location>
        <begin position="134"/>
        <end position="143"/>
    </location>
</feature>
<comment type="caution">
    <text evidence="2">The sequence shown here is derived from an EMBL/GenBank/DDBJ whole genome shotgun (WGS) entry which is preliminary data.</text>
</comment>
<reference evidence="2 3" key="1">
    <citation type="submission" date="2024-03" db="EMBL/GenBank/DDBJ databases">
        <authorList>
            <person name="Martinez-Hernandez J."/>
        </authorList>
    </citation>
    <scope>NUCLEOTIDE SEQUENCE [LARGE SCALE GENOMIC DNA]</scope>
</reference>
<keyword evidence="3" id="KW-1185">Reference proteome</keyword>
<dbReference type="EMBL" id="CAXHTB010000021">
    <property type="protein sequence ID" value="CAL0328725.1"/>
    <property type="molecule type" value="Genomic_DNA"/>
</dbReference>
<feature type="region of interest" description="Disordered" evidence="1">
    <location>
        <begin position="54"/>
        <end position="79"/>
    </location>
</feature>
<organism evidence="2 3">
    <name type="scientific">Lupinus luteus</name>
    <name type="common">European yellow lupine</name>
    <dbReference type="NCBI Taxonomy" id="3873"/>
    <lineage>
        <taxon>Eukaryota</taxon>
        <taxon>Viridiplantae</taxon>
        <taxon>Streptophyta</taxon>
        <taxon>Embryophyta</taxon>
        <taxon>Tracheophyta</taxon>
        <taxon>Spermatophyta</taxon>
        <taxon>Magnoliopsida</taxon>
        <taxon>eudicotyledons</taxon>
        <taxon>Gunneridae</taxon>
        <taxon>Pentapetalae</taxon>
        <taxon>rosids</taxon>
        <taxon>fabids</taxon>
        <taxon>Fabales</taxon>
        <taxon>Fabaceae</taxon>
        <taxon>Papilionoideae</taxon>
        <taxon>50 kb inversion clade</taxon>
        <taxon>genistoids sensu lato</taxon>
        <taxon>core genistoids</taxon>
        <taxon>Genisteae</taxon>
        <taxon>Lupinus</taxon>
    </lineage>
</organism>
<dbReference type="Proteomes" id="UP001497480">
    <property type="component" value="Unassembled WGS sequence"/>
</dbReference>
<feature type="region of interest" description="Disordered" evidence="1">
    <location>
        <begin position="126"/>
        <end position="145"/>
    </location>
</feature>
<evidence type="ECO:0000256" key="1">
    <source>
        <dbReference type="SAM" id="MobiDB-lite"/>
    </source>
</evidence>
<dbReference type="AlphaFoldDB" id="A0AAV1Y4M2"/>
<sequence>MADLLPKACQIAATIFTFVKHNWKEVTAVILALYLVVVFHLGRYDESENDEPVVNIKRGTDDDLPPTHQNRIPRGGRLAGNGRSAVGSLPYPSRMEWRQAGGHQPGMPITTPALHDSNPTLTVSASRKKQKITPSVPSRSFGGPSPPFPLKQRLHLPAISFFFWKTRTCSWIKGEEA</sequence>
<name>A0AAV1Y4M2_LUPLU</name>